<sequence length="181" mass="20178">MSSRPMHRNKVNPEFSFLSKTRRYCCRGTQMGYVASEERFSSKKSVTRACNRVKNTEYGTRVVLPTRPKIKRKSPNPALTARPHPPDGAPAAPLLNGEVSVGGAPARSRRCGRATLFRNAQDKDTARPRDSSRTHLNEGYFGDFTFPDQSPSLSQAQFDLYGGEQLKHNKHSLISSILAIE</sequence>
<proteinExistence type="predicted"/>
<gene>
    <name evidence="2" type="ORF">PIB30_010382</name>
</gene>
<evidence type="ECO:0000313" key="2">
    <source>
        <dbReference type="EMBL" id="MED6180453.1"/>
    </source>
</evidence>
<accession>A0ABU6W8Z6</accession>
<reference evidence="2 3" key="1">
    <citation type="journal article" date="2023" name="Plants (Basel)">
        <title>Bridging the Gap: Combining Genomics and Transcriptomics Approaches to Understand Stylosanthes scabra, an Orphan Legume from the Brazilian Caatinga.</title>
        <authorList>
            <person name="Ferreira-Neto J.R.C."/>
            <person name="da Silva M.D."/>
            <person name="Binneck E."/>
            <person name="de Melo N.F."/>
            <person name="da Silva R.H."/>
            <person name="de Melo A.L.T.M."/>
            <person name="Pandolfi V."/>
            <person name="Bustamante F.O."/>
            <person name="Brasileiro-Vidal A.C."/>
            <person name="Benko-Iseppon A.M."/>
        </authorList>
    </citation>
    <scope>NUCLEOTIDE SEQUENCE [LARGE SCALE GENOMIC DNA]</scope>
    <source>
        <tissue evidence="2">Leaves</tissue>
    </source>
</reference>
<organism evidence="2 3">
    <name type="scientific">Stylosanthes scabra</name>
    <dbReference type="NCBI Taxonomy" id="79078"/>
    <lineage>
        <taxon>Eukaryota</taxon>
        <taxon>Viridiplantae</taxon>
        <taxon>Streptophyta</taxon>
        <taxon>Embryophyta</taxon>
        <taxon>Tracheophyta</taxon>
        <taxon>Spermatophyta</taxon>
        <taxon>Magnoliopsida</taxon>
        <taxon>eudicotyledons</taxon>
        <taxon>Gunneridae</taxon>
        <taxon>Pentapetalae</taxon>
        <taxon>rosids</taxon>
        <taxon>fabids</taxon>
        <taxon>Fabales</taxon>
        <taxon>Fabaceae</taxon>
        <taxon>Papilionoideae</taxon>
        <taxon>50 kb inversion clade</taxon>
        <taxon>dalbergioids sensu lato</taxon>
        <taxon>Dalbergieae</taxon>
        <taxon>Pterocarpus clade</taxon>
        <taxon>Stylosanthes</taxon>
    </lineage>
</organism>
<name>A0ABU6W8Z6_9FABA</name>
<evidence type="ECO:0000313" key="3">
    <source>
        <dbReference type="Proteomes" id="UP001341840"/>
    </source>
</evidence>
<protein>
    <submittedName>
        <fullName evidence="2">Uncharacterized protein</fullName>
    </submittedName>
</protein>
<feature type="region of interest" description="Disordered" evidence="1">
    <location>
        <begin position="67"/>
        <end position="143"/>
    </location>
</feature>
<comment type="caution">
    <text evidence="2">The sequence shown here is derived from an EMBL/GenBank/DDBJ whole genome shotgun (WGS) entry which is preliminary data.</text>
</comment>
<feature type="compositionally biased region" description="Basic and acidic residues" evidence="1">
    <location>
        <begin position="120"/>
        <end position="136"/>
    </location>
</feature>
<keyword evidence="3" id="KW-1185">Reference proteome</keyword>
<dbReference type="Proteomes" id="UP001341840">
    <property type="component" value="Unassembled WGS sequence"/>
</dbReference>
<dbReference type="EMBL" id="JASCZI010181267">
    <property type="protein sequence ID" value="MED6180453.1"/>
    <property type="molecule type" value="Genomic_DNA"/>
</dbReference>
<evidence type="ECO:0000256" key="1">
    <source>
        <dbReference type="SAM" id="MobiDB-lite"/>
    </source>
</evidence>